<feature type="transmembrane region" description="Helical" evidence="2">
    <location>
        <begin position="20"/>
        <end position="42"/>
    </location>
</feature>
<keyword evidence="2" id="KW-0472">Membrane</keyword>
<evidence type="ECO:0000256" key="2">
    <source>
        <dbReference type="SAM" id="Phobius"/>
    </source>
</evidence>
<feature type="transmembrane region" description="Helical" evidence="2">
    <location>
        <begin position="124"/>
        <end position="146"/>
    </location>
</feature>
<evidence type="ECO:0000313" key="3">
    <source>
        <dbReference type="EMBL" id="MFI9099486.1"/>
    </source>
</evidence>
<dbReference type="Proteomes" id="UP001614394">
    <property type="component" value="Unassembled WGS sequence"/>
</dbReference>
<evidence type="ECO:0000313" key="4">
    <source>
        <dbReference type="Proteomes" id="UP001614394"/>
    </source>
</evidence>
<gene>
    <name evidence="3" type="ORF">ACIGXA_03105</name>
</gene>
<name>A0ABW8BZ94_9ACTN</name>
<feature type="transmembrane region" description="Helical" evidence="2">
    <location>
        <begin position="204"/>
        <end position="221"/>
    </location>
</feature>
<keyword evidence="2" id="KW-1133">Transmembrane helix</keyword>
<evidence type="ECO:0008006" key="5">
    <source>
        <dbReference type="Google" id="ProtNLM"/>
    </source>
</evidence>
<sequence length="328" mass="35161">MKDTFLTWVGRIFPGQEHAPLGTSITDVILVIIYLGALLAAAKPIASGAFVTAGVFTLLFRLPLLWIMTEDETRGLHLRDRALFTAIGAVLAAVALIVVAAAGRRPVVSPADGEPPAPPRTGPAIFGGLLLMFLALASLAWEAYYIQHFTSDRMGPFSYWRQFTGKQPSGVLLAPPGFWIDWVVIVLCMVAAVQAFARKPVARPLGMALGWVLAGYAVYTLDLYAKQKMLFEFGDLDTTDVLQQLTSVVEVVAGVLIILLFALRGTHRPSVVPAWGAPGGQYGAWGAPPAPAPYNDAPYGQSPFGGPPPLPPEYPPNTPPRPQTPPGW</sequence>
<evidence type="ECO:0000256" key="1">
    <source>
        <dbReference type="SAM" id="MobiDB-lite"/>
    </source>
</evidence>
<dbReference type="RefSeq" id="WP_399643868.1">
    <property type="nucleotide sequence ID" value="NZ_JBITYG010000001.1"/>
</dbReference>
<reference evidence="3 4" key="1">
    <citation type="submission" date="2024-10" db="EMBL/GenBank/DDBJ databases">
        <title>The Natural Products Discovery Center: Release of the First 8490 Sequenced Strains for Exploring Actinobacteria Biosynthetic Diversity.</title>
        <authorList>
            <person name="Kalkreuter E."/>
            <person name="Kautsar S.A."/>
            <person name="Yang D."/>
            <person name="Bader C.D."/>
            <person name="Teijaro C.N."/>
            <person name="Fluegel L."/>
            <person name="Davis C.M."/>
            <person name="Simpson J.R."/>
            <person name="Lauterbach L."/>
            <person name="Steele A.D."/>
            <person name="Gui C."/>
            <person name="Meng S."/>
            <person name="Li G."/>
            <person name="Viehrig K."/>
            <person name="Ye F."/>
            <person name="Su P."/>
            <person name="Kiefer A.F."/>
            <person name="Nichols A."/>
            <person name="Cepeda A.J."/>
            <person name="Yan W."/>
            <person name="Fan B."/>
            <person name="Jiang Y."/>
            <person name="Adhikari A."/>
            <person name="Zheng C.-J."/>
            <person name="Schuster L."/>
            <person name="Cowan T.M."/>
            <person name="Smanski M.J."/>
            <person name="Chevrette M.G."/>
            <person name="De Carvalho L.P.S."/>
            <person name="Shen B."/>
        </authorList>
    </citation>
    <scope>NUCLEOTIDE SEQUENCE [LARGE SCALE GENOMIC DNA]</scope>
    <source>
        <strain evidence="3 4">NPDC053399</strain>
    </source>
</reference>
<comment type="caution">
    <text evidence="3">The sequence shown here is derived from an EMBL/GenBank/DDBJ whole genome shotgun (WGS) entry which is preliminary data.</text>
</comment>
<keyword evidence="4" id="KW-1185">Reference proteome</keyword>
<feature type="compositionally biased region" description="Pro residues" evidence="1">
    <location>
        <begin position="305"/>
        <end position="328"/>
    </location>
</feature>
<feature type="transmembrane region" description="Helical" evidence="2">
    <location>
        <begin position="49"/>
        <end position="69"/>
    </location>
</feature>
<feature type="transmembrane region" description="Helical" evidence="2">
    <location>
        <begin position="241"/>
        <end position="263"/>
    </location>
</feature>
<feature type="transmembrane region" description="Helical" evidence="2">
    <location>
        <begin position="81"/>
        <end position="103"/>
    </location>
</feature>
<organism evidence="3 4">
    <name type="scientific">Streptomyces fildesensis</name>
    <dbReference type="NCBI Taxonomy" id="375757"/>
    <lineage>
        <taxon>Bacteria</taxon>
        <taxon>Bacillati</taxon>
        <taxon>Actinomycetota</taxon>
        <taxon>Actinomycetes</taxon>
        <taxon>Kitasatosporales</taxon>
        <taxon>Streptomycetaceae</taxon>
        <taxon>Streptomyces</taxon>
    </lineage>
</organism>
<feature type="region of interest" description="Disordered" evidence="1">
    <location>
        <begin position="293"/>
        <end position="328"/>
    </location>
</feature>
<keyword evidence="2" id="KW-0812">Transmembrane</keyword>
<accession>A0ABW8BZ94</accession>
<feature type="transmembrane region" description="Helical" evidence="2">
    <location>
        <begin position="178"/>
        <end position="197"/>
    </location>
</feature>
<proteinExistence type="predicted"/>
<dbReference type="EMBL" id="JBITYG010000001">
    <property type="protein sequence ID" value="MFI9099486.1"/>
    <property type="molecule type" value="Genomic_DNA"/>
</dbReference>
<protein>
    <recommendedName>
        <fullName evidence="5">Integral membrane protein</fullName>
    </recommendedName>
</protein>